<dbReference type="GO" id="GO:0016998">
    <property type="term" value="P:cell wall macromolecule catabolic process"/>
    <property type="evidence" value="ECO:0007669"/>
    <property type="project" value="InterPro"/>
</dbReference>
<dbReference type="CDD" id="cd16900">
    <property type="entry name" value="endolysin_R21-like"/>
    <property type="match status" value="1"/>
</dbReference>
<comment type="catalytic activity">
    <reaction evidence="1 9 10">
        <text>Hydrolysis of (1-&gt;4)-beta-linkages between N-acetylmuramic acid and N-acetyl-D-glucosamine residues in a peptidoglycan and between N-acetyl-D-glucosamine residues in chitodextrins.</text>
        <dbReference type="EC" id="3.2.1.17"/>
    </reaction>
</comment>
<comment type="function">
    <text evidence="9">Endolysin with lysozyme activity that degrades host peptidoglycans and participates with the holin and spanin proteins in the sequential events which lead to the programmed host cell lysis releasing the mature viral particles. Once the holin has permeabilized the host cell membrane, the endolysin can reach the periplasm and break down the peptidoglycan layer.</text>
</comment>
<keyword evidence="7 9" id="KW-0578">Host cell lysis by virus</keyword>
<dbReference type="InterPro" id="IPR002196">
    <property type="entry name" value="Glyco_hydro_24"/>
</dbReference>
<keyword evidence="5 9" id="KW-0378">Hydrolase</keyword>
<dbReference type="InterPro" id="IPR034690">
    <property type="entry name" value="Endolysin_T4_type"/>
</dbReference>
<evidence type="ECO:0000256" key="4">
    <source>
        <dbReference type="ARBA" id="ARBA00022638"/>
    </source>
</evidence>
<evidence type="ECO:0000256" key="10">
    <source>
        <dbReference type="RuleBase" id="RU003788"/>
    </source>
</evidence>
<keyword evidence="2 9" id="KW-0929">Antimicrobial</keyword>
<reference evidence="11" key="1">
    <citation type="journal article" date="2024" name="J. Gen. Virol.">
        <title>Novel phages of Pseudomonas syringae unveil numerous potential auxiliary metabolic genes.</title>
        <authorList>
            <person name="Feltin C."/>
            <person name="Garneau J.R."/>
            <person name="Morris C.E."/>
            <person name="Berard A."/>
            <person name="Torres-Barcelo C."/>
        </authorList>
    </citation>
    <scope>NUCLEOTIDE SEQUENCE</scope>
</reference>
<evidence type="ECO:0000256" key="6">
    <source>
        <dbReference type="ARBA" id="ARBA00022852"/>
    </source>
</evidence>
<organism evidence="11">
    <name type="scientific">Pseudomonas phage Nican01</name>
    <dbReference type="NCBI Taxonomy" id="3138540"/>
    <lineage>
        <taxon>Viruses</taxon>
        <taxon>Duplodnaviria</taxon>
        <taxon>Heunggongvirae</taxon>
        <taxon>Uroviricota</taxon>
        <taxon>Caudoviricetes</taxon>
        <taxon>Nickievirus</taxon>
    </lineage>
</organism>
<keyword evidence="3 9" id="KW-1188">Viral release from host cell</keyword>
<dbReference type="PANTHER" id="PTHR38107:SF3">
    <property type="entry name" value="LYSOZYME RRRD-RELATED"/>
    <property type="match status" value="1"/>
</dbReference>
<dbReference type="GO" id="GO:0044659">
    <property type="term" value="P:viral release from host cell by cytolysis"/>
    <property type="evidence" value="ECO:0007669"/>
    <property type="project" value="UniProtKB-UniRule"/>
</dbReference>
<dbReference type="GO" id="GO:0003796">
    <property type="term" value="F:lysozyme activity"/>
    <property type="evidence" value="ECO:0007669"/>
    <property type="project" value="UniProtKB-UniRule"/>
</dbReference>
<evidence type="ECO:0000256" key="7">
    <source>
        <dbReference type="ARBA" id="ARBA00023142"/>
    </source>
</evidence>
<evidence type="ECO:0000256" key="5">
    <source>
        <dbReference type="ARBA" id="ARBA00022801"/>
    </source>
</evidence>
<dbReference type="HAMAP" id="MF_04110">
    <property type="entry name" value="ENDOLYSIN_T4"/>
    <property type="match status" value="1"/>
</dbReference>
<proteinExistence type="inferred from homology"/>
<keyword evidence="9" id="KW-1035">Host cytoplasm</keyword>
<dbReference type="GO" id="GO:0030430">
    <property type="term" value="C:host cell cytoplasm"/>
    <property type="evidence" value="ECO:0007669"/>
    <property type="project" value="UniProtKB-SubCell"/>
</dbReference>
<comment type="similarity">
    <text evidence="9 10">Belongs to the glycosyl hydrolase 24 family.</text>
</comment>
<dbReference type="InterPro" id="IPR023347">
    <property type="entry name" value="Lysozyme_dom_sf"/>
</dbReference>
<protein>
    <recommendedName>
        <fullName evidence="9">Endolysin</fullName>
        <ecNumber evidence="9">3.2.1.17</ecNumber>
    </recommendedName>
    <alternativeName>
        <fullName evidence="9">Lysis protein</fullName>
    </alternativeName>
    <alternativeName>
        <fullName evidence="9">Lysozyme</fullName>
    </alternativeName>
    <alternativeName>
        <fullName evidence="9">Muramidase</fullName>
    </alternativeName>
</protein>
<dbReference type="PANTHER" id="PTHR38107">
    <property type="match status" value="1"/>
</dbReference>
<comment type="subcellular location">
    <subcellularLocation>
        <location evidence="9">Host cytoplasm</location>
    </subcellularLocation>
    <text evidence="9">The endolysin is cytoplasmic, but can reach the periplasmic space with the help of the holins which disrupt the host cell membrane.</text>
</comment>
<dbReference type="EMBL" id="PP179318">
    <property type="protein sequence ID" value="XAI70043.1"/>
    <property type="molecule type" value="Genomic_DNA"/>
</dbReference>
<dbReference type="InterPro" id="IPR051018">
    <property type="entry name" value="Bacteriophage_GH24"/>
</dbReference>
<keyword evidence="8 9" id="KW-0326">Glycosidase</keyword>
<evidence type="ECO:0000256" key="9">
    <source>
        <dbReference type="HAMAP-Rule" id="MF_04110"/>
    </source>
</evidence>
<dbReference type="Gene3D" id="1.10.530.40">
    <property type="match status" value="1"/>
</dbReference>
<evidence type="ECO:0000256" key="8">
    <source>
        <dbReference type="ARBA" id="ARBA00023295"/>
    </source>
</evidence>
<name>A0AAU6W0G9_9CAUD</name>
<dbReference type="EC" id="3.2.1.17" evidence="9"/>
<gene>
    <name evidence="11" type="ORF">Nican01_00030</name>
</gene>
<evidence type="ECO:0000256" key="1">
    <source>
        <dbReference type="ARBA" id="ARBA00000632"/>
    </source>
</evidence>
<dbReference type="GO" id="GO:0042742">
    <property type="term" value="P:defense response to bacterium"/>
    <property type="evidence" value="ECO:0007669"/>
    <property type="project" value="UniProtKB-KW"/>
</dbReference>
<feature type="active site" description="Proton donor/acceptor" evidence="9">
    <location>
        <position position="36"/>
    </location>
</feature>
<evidence type="ECO:0000256" key="2">
    <source>
        <dbReference type="ARBA" id="ARBA00022529"/>
    </source>
</evidence>
<accession>A0AAU6W0G9</accession>
<evidence type="ECO:0000313" key="11">
    <source>
        <dbReference type="EMBL" id="XAI70043.1"/>
    </source>
</evidence>
<dbReference type="InterPro" id="IPR023346">
    <property type="entry name" value="Lysozyme-like_dom_sf"/>
</dbReference>
<keyword evidence="4 9" id="KW-0081">Bacteriolytic enzyme</keyword>
<dbReference type="GO" id="GO:0009253">
    <property type="term" value="P:peptidoglycan catabolic process"/>
    <property type="evidence" value="ECO:0007669"/>
    <property type="project" value="UniProtKB-UniRule"/>
</dbReference>
<sequence>MELNKKVVAAGFVGAITAAAAFIGPEEGLSLKPYQDIGKVWTVCYGHTGTDVIRNKYYTQAACDALFRSDLWVAMSGVLRNTPGVTLPEPVLVSFTSFVYNVGENKFKGSTARTLLVQGKFEEACHQIPRWKFAAGLDCSVRDNNCYGVWSRRLREEAYCMSAFK</sequence>
<dbReference type="Pfam" id="PF00959">
    <property type="entry name" value="Phage_lysozyme"/>
    <property type="match status" value="1"/>
</dbReference>
<feature type="active site" description="Proton donor/acceptor" evidence="9">
    <location>
        <position position="27"/>
    </location>
</feature>
<dbReference type="SUPFAM" id="SSF53955">
    <property type="entry name" value="Lysozyme-like"/>
    <property type="match status" value="1"/>
</dbReference>
<keyword evidence="6 9" id="KW-0204">Cytolysis</keyword>
<evidence type="ECO:0000256" key="3">
    <source>
        <dbReference type="ARBA" id="ARBA00022612"/>
    </source>
</evidence>